<sequence>MLNKIHIIISFNYTDEINHTNYHQLIYFPHLIKIKNILYIYIYIYTSPYTKNLTFRPGQDIRTTGFTSVLLITRI</sequence>
<evidence type="ECO:0000313" key="1">
    <source>
        <dbReference type="EMBL" id="GES76411.1"/>
    </source>
</evidence>
<name>A0A8H3L0B2_9GLOM</name>
<protein>
    <submittedName>
        <fullName evidence="1">Uncharacterized protein</fullName>
    </submittedName>
</protein>
<proteinExistence type="predicted"/>
<dbReference type="Proteomes" id="UP000615446">
    <property type="component" value="Unassembled WGS sequence"/>
</dbReference>
<dbReference type="AlphaFoldDB" id="A0A8H3L0B2"/>
<comment type="caution">
    <text evidence="1">The sequence shown here is derived from an EMBL/GenBank/DDBJ whole genome shotgun (WGS) entry which is preliminary data.</text>
</comment>
<accession>A0A8H3L0B2</accession>
<gene>
    <name evidence="1" type="ORF">RCL2_000381700</name>
</gene>
<organism evidence="1 2">
    <name type="scientific">Rhizophagus clarus</name>
    <dbReference type="NCBI Taxonomy" id="94130"/>
    <lineage>
        <taxon>Eukaryota</taxon>
        <taxon>Fungi</taxon>
        <taxon>Fungi incertae sedis</taxon>
        <taxon>Mucoromycota</taxon>
        <taxon>Glomeromycotina</taxon>
        <taxon>Glomeromycetes</taxon>
        <taxon>Glomerales</taxon>
        <taxon>Glomeraceae</taxon>
        <taxon>Rhizophagus</taxon>
    </lineage>
</organism>
<evidence type="ECO:0000313" key="2">
    <source>
        <dbReference type="Proteomes" id="UP000615446"/>
    </source>
</evidence>
<reference evidence="1" key="1">
    <citation type="submission" date="2019-10" db="EMBL/GenBank/DDBJ databases">
        <title>Conservation and host-specific expression of non-tandemly repeated heterogenous ribosome RNA gene in arbuscular mycorrhizal fungi.</title>
        <authorList>
            <person name="Maeda T."/>
            <person name="Kobayashi Y."/>
            <person name="Nakagawa T."/>
            <person name="Ezawa T."/>
            <person name="Yamaguchi K."/>
            <person name="Bino T."/>
            <person name="Nishimoto Y."/>
            <person name="Shigenobu S."/>
            <person name="Kawaguchi M."/>
        </authorList>
    </citation>
    <scope>NUCLEOTIDE SEQUENCE</scope>
    <source>
        <strain evidence="1">HR1</strain>
    </source>
</reference>
<dbReference type="EMBL" id="BLAL01000020">
    <property type="protein sequence ID" value="GES76411.1"/>
    <property type="molecule type" value="Genomic_DNA"/>
</dbReference>